<dbReference type="GO" id="GO:0046872">
    <property type="term" value="F:metal ion binding"/>
    <property type="evidence" value="ECO:0007669"/>
    <property type="project" value="UniProtKB-KW"/>
</dbReference>
<keyword evidence="7" id="KW-0255">Endonuclease</keyword>
<sequence length="362" mass="41470">MPNGAKHWAFTCNNYTPADIESIEQAASGSTVDHVIFGKEVGASGTPHLQGNVSFSKRTSMKKALKTLGIQAHLSITRQLERAIEYCKKNGDWCEFGTPPRITQTPGKRSDIDPFKEAVKAGNRDKKLLRDEFSEVAARYPRFFHEFIEDCNTSTDPVEDHPLRPWQEDLNKRLSLPPNSREIIFVVDPMGNQGKSWFAQYYCSHHENTQIILPGKKADMAYAVDTSKNVFLFDCPRSKQGEFIQYDFLEELKNGLFFSTKYESRMKRMKKPHIVVFMNEPPDMTKLSKDRYAIYNITDSTGNFTFNTRTPYMFQPKEPSQTLVEKANHIFGSFPMEPRPTKKVPSSPNPCVEAWRQTRNSS</sequence>
<dbReference type="GO" id="GO:0016787">
    <property type="term" value="F:hydrolase activity"/>
    <property type="evidence" value="ECO:0007669"/>
    <property type="project" value="UniProtKB-KW"/>
</dbReference>
<evidence type="ECO:0000256" key="7">
    <source>
        <dbReference type="ARBA" id="ARBA00022759"/>
    </source>
</evidence>
<dbReference type="GO" id="GO:0003677">
    <property type="term" value="F:DNA binding"/>
    <property type="evidence" value="ECO:0007669"/>
    <property type="project" value="UniProtKB-KW"/>
</dbReference>
<dbReference type="EMBL" id="CAICTM010000045">
    <property type="protein sequence ID" value="CAB9498802.1"/>
    <property type="molecule type" value="Genomic_DNA"/>
</dbReference>
<dbReference type="PROSITE" id="PS52020">
    <property type="entry name" value="CRESS_DNA_REP"/>
    <property type="match status" value="1"/>
</dbReference>
<dbReference type="GO" id="GO:0000166">
    <property type="term" value="F:nucleotide binding"/>
    <property type="evidence" value="ECO:0007669"/>
    <property type="project" value="UniProtKB-KW"/>
</dbReference>
<dbReference type="GO" id="GO:0016779">
    <property type="term" value="F:nucleotidyltransferase activity"/>
    <property type="evidence" value="ECO:0007669"/>
    <property type="project" value="UniProtKB-KW"/>
</dbReference>
<dbReference type="Proteomes" id="UP001153069">
    <property type="component" value="Unassembled WGS sequence"/>
</dbReference>
<evidence type="ECO:0000256" key="2">
    <source>
        <dbReference type="ARBA" id="ARBA00022695"/>
    </source>
</evidence>
<evidence type="ECO:0000256" key="10">
    <source>
        <dbReference type="ARBA" id="ARBA00023125"/>
    </source>
</evidence>
<accession>A0A9N8D9H7</accession>
<evidence type="ECO:0000259" key="12">
    <source>
        <dbReference type="PROSITE" id="PS52020"/>
    </source>
</evidence>
<gene>
    <name evidence="13" type="ORF">SEMRO_45_G027230.1</name>
</gene>
<evidence type="ECO:0000256" key="1">
    <source>
        <dbReference type="ARBA" id="ARBA00022679"/>
    </source>
</evidence>
<keyword evidence="1" id="KW-0808">Transferase</keyword>
<keyword evidence="4" id="KW-0540">Nuclease</keyword>
<dbReference type="OrthoDB" id="1926167at2759"/>
<keyword evidence="5" id="KW-0479">Metal-binding</keyword>
<proteinExistence type="predicted"/>
<feature type="region of interest" description="Disordered" evidence="11">
    <location>
        <begin position="337"/>
        <end position="362"/>
    </location>
</feature>
<dbReference type="AlphaFoldDB" id="A0A9N8D9H7"/>
<organism evidence="13 14">
    <name type="scientific">Seminavis robusta</name>
    <dbReference type="NCBI Taxonomy" id="568900"/>
    <lineage>
        <taxon>Eukaryota</taxon>
        <taxon>Sar</taxon>
        <taxon>Stramenopiles</taxon>
        <taxon>Ochrophyta</taxon>
        <taxon>Bacillariophyta</taxon>
        <taxon>Bacillariophyceae</taxon>
        <taxon>Bacillariophycidae</taxon>
        <taxon>Naviculales</taxon>
        <taxon>Naviculaceae</taxon>
        <taxon>Seminavis</taxon>
    </lineage>
</organism>
<evidence type="ECO:0000256" key="9">
    <source>
        <dbReference type="ARBA" id="ARBA00023124"/>
    </source>
</evidence>
<evidence type="ECO:0000256" key="5">
    <source>
        <dbReference type="ARBA" id="ARBA00022723"/>
    </source>
</evidence>
<feature type="domain" description="CRESS-DNA virus Rep endonuclease" evidence="12">
    <location>
        <begin position="2"/>
        <end position="99"/>
    </location>
</feature>
<evidence type="ECO:0000256" key="3">
    <source>
        <dbReference type="ARBA" id="ARBA00022705"/>
    </source>
</evidence>
<protein>
    <submittedName>
        <fullName evidence="13">Para-Rep C7</fullName>
    </submittedName>
</protein>
<evidence type="ECO:0000313" key="13">
    <source>
        <dbReference type="EMBL" id="CAB9498802.1"/>
    </source>
</evidence>
<dbReference type="GO" id="GO:0004519">
    <property type="term" value="F:endonuclease activity"/>
    <property type="evidence" value="ECO:0007669"/>
    <property type="project" value="UniProtKB-KW"/>
</dbReference>
<evidence type="ECO:0000256" key="6">
    <source>
        <dbReference type="ARBA" id="ARBA00022741"/>
    </source>
</evidence>
<comment type="caution">
    <text evidence="13">The sequence shown here is derived from an EMBL/GenBank/DDBJ whole genome shotgun (WGS) entry which is preliminary data.</text>
</comment>
<evidence type="ECO:0000256" key="4">
    <source>
        <dbReference type="ARBA" id="ARBA00022722"/>
    </source>
</evidence>
<keyword evidence="8" id="KW-0378">Hydrolase</keyword>
<keyword evidence="6" id="KW-0547">Nucleotide-binding</keyword>
<keyword evidence="10" id="KW-0238">DNA-binding</keyword>
<dbReference type="InterPro" id="IPR049912">
    <property type="entry name" value="CRESS_DNA_REP"/>
</dbReference>
<keyword evidence="14" id="KW-1185">Reference proteome</keyword>
<dbReference type="Pfam" id="PF02407">
    <property type="entry name" value="Viral_Rep"/>
    <property type="match status" value="1"/>
</dbReference>
<dbReference type="Gene3D" id="3.40.1310.20">
    <property type="match status" value="1"/>
</dbReference>
<evidence type="ECO:0000256" key="11">
    <source>
        <dbReference type="SAM" id="MobiDB-lite"/>
    </source>
</evidence>
<evidence type="ECO:0000256" key="8">
    <source>
        <dbReference type="ARBA" id="ARBA00022801"/>
    </source>
</evidence>
<keyword evidence="9" id="KW-0190">Covalent protein-DNA linkage</keyword>
<dbReference type="GO" id="GO:0006260">
    <property type="term" value="P:DNA replication"/>
    <property type="evidence" value="ECO:0007669"/>
    <property type="project" value="UniProtKB-KW"/>
</dbReference>
<keyword evidence="2" id="KW-0548">Nucleotidyltransferase</keyword>
<reference evidence="13" key="1">
    <citation type="submission" date="2020-06" db="EMBL/GenBank/DDBJ databases">
        <authorList>
            <consortium name="Plant Systems Biology data submission"/>
        </authorList>
    </citation>
    <scope>NUCLEOTIDE SEQUENCE</scope>
    <source>
        <strain evidence="13">D6</strain>
    </source>
</reference>
<keyword evidence="3" id="KW-0235">DNA replication</keyword>
<name>A0A9N8D9H7_9STRA</name>
<evidence type="ECO:0000313" key="14">
    <source>
        <dbReference type="Proteomes" id="UP001153069"/>
    </source>
</evidence>